<comment type="subcellular location">
    <subcellularLocation>
        <location evidence="1">Golgi apparatus</location>
    </subcellularLocation>
</comment>
<evidence type="ECO:0000256" key="3">
    <source>
        <dbReference type="ARBA" id="ARBA00023054"/>
    </source>
</evidence>
<feature type="region of interest" description="Disordered" evidence="5">
    <location>
        <begin position="382"/>
        <end position="401"/>
    </location>
</feature>
<dbReference type="Pfam" id="PF12325">
    <property type="entry name" value="TMF_TATA_bd"/>
    <property type="match status" value="1"/>
</dbReference>
<reference evidence="7" key="1">
    <citation type="journal article" date="2021" name="J Fungi (Basel)">
        <title>Virulence traits and population genomics of the black yeast Aureobasidium melanogenum.</title>
        <authorList>
            <person name="Cernosa A."/>
            <person name="Sun X."/>
            <person name="Gostincar C."/>
            <person name="Fang C."/>
            <person name="Gunde-Cimerman N."/>
            <person name="Song Z."/>
        </authorList>
    </citation>
    <scope>NUCLEOTIDE SEQUENCE</scope>
    <source>
        <strain evidence="7">EXF-9911</strain>
    </source>
</reference>
<feature type="non-terminal residue" evidence="7">
    <location>
        <position position="900"/>
    </location>
</feature>
<dbReference type="InterPro" id="IPR052602">
    <property type="entry name" value="Growth_transcription_reg"/>
</dbReference>
<feature type="compositionally biased region" description="Polar residues" evidence="5">
    <location>
        <begin position="69"/>
        <end position="79"/>
    </location>
</feature>
<sequence>MASQPPNKPKASRWGSLLSGAVAGLESRLDTILAEDNEASARSRAQDKAAAQEKSSAEKPTALAVPNASADNSRSPSRSRLNDRLQERLAKAVASQNPSRSSTPLNQPASPRSSLGSRQSADIPRPLPEAKDEIVTTPSAEVPVLDVSTPDAVDEPVPESSAADSNPELVVTEPPPTLLTSGLPINPARISNDSQTRPSIDLNDEPKSEEKVEEEKVEEERIEDQEEEPEVVAPKEASELNTELAQLRQENAEAEKQRQEEMLANLERIDALQAKLQYLAKETVAAAKEANSSSQATPQERKLAEKDERIALLMQEGEKLSKVEMRQGAAIKKMRLKTQQDEKAMADLRKRLARLEDSESDLKQRLKRSEQIEKQSAERLKQYSNLEKDVENRKSELASSNATIASLRSQLLEAERKTEEAENKAKESVVQADTNKLSAVQEQLEDAKLEKKLADDKWSAEVKRITEEARQQRQQASFRESELTNEISNYESRLEALRVRAEEASSDVGGDSQAKLLRQIETLQTQYSLAAENWRSIETSLNSRIAAIEKERDEAVKREADVRKKARDISSKAKRLEEQLEEMTEESQLLTSQLQASKTEMKKLQTRLETAETSLNEAKADLDRQKQTFESELSQKLEEERTRQLAQGLGIASPHNGTMASRTESPTSYFRKQPSQDPYGSVQSRRGLSRIPSQEQTTSLSIDRSVSRRPSTLAPGPMSSRTPMTPDFPSPSVSRQGSMFSLAQLLNGGNGAPQTPSIHTNDVDADDNFDNRSSPQRTINDVISASTVHTGPSVQLVQHMSSKIQRLEAEKSAHKDELARLVTQRDEARDEVVSMMREVETKRSVDGKTDKLEQELGQVKQRYEACLEMLGEKEEEVEELKSDLVEVKKMYRELVDRNMK</sequence>
<evidence type="ECO:0000256" key="1">
    <source>
        <dbReference type="ARBA" id="ARBA00004555"/>
    </source>
</evidence>
<feature type="compositionally biased region" description="Polar residues" evidence="5">
    <location>
        <begin position="189"/>
        <end position="198"/>
    </location>
</feature>
<dbReference type="Proteomes" id="UP000779574">
    <property type="component" value="Unassembled WGS sequence"/>
</dbReference>
<feature type="compositionally biased region" description="Acidic residues" evidence="5">
    <location>
        <begin position="215"/>
        <end position="230"/>
    </location>
</feature>
<evidence type="ECO:0000259" key="6">
    <source>
        <dbReference type="Pfam" id="PF12325"/>
    </source>
</evidence>
<evidence type="ECO:0000256" key="4">
    <source>
        <dbReference type="SAM" id="Coils"/>
    </source>
</evidence>
<feature type="region of interest" description="Disordered" evidence="5">
    <location>
        <begin position="745"/>
        <end position="764"/>
    </location>
</feature>
<feature type="region of interest" description="Disordered" evidence="5">
    <location>
        <begin position="354"/>
        <end position="376"/>
    </location>
</feature>
<comment type="caution">
    <text evidence="7">The sequence shown here is derived from an EMBL/GenBank/DDBJ whole genome shotgun (WGS) entry which is preliminary data.</text>
</comment>
<dbReference type="GO" id="GO:0005794">
    <property type="term" value="C:Golgi apparatus"/>
    <property type="evidence" value="ECO:0007669"/>
    <property type="project" value="UniProtKB-SubCell"/>
</dbReference>
<gene>
    <name evidence="7" type="ORF">KCU76_g8320</name>
</gene>
<reference evidence="7" key="2">
    <citation type="submission" date="2021-08" db="EMBL/GenBank/DDBJ databases">
        <authorList>
            <person name="Gostincar C."/>
            <person name="Sun X."/>
            <person name="Song Z."/>
            <person name="Gunde-Cimerman N."/>
        </authorList>
    </citation>
    <scope>NUCLEOTIDE SEQUENCE</scope>
    <source>
        <strain evidence="7">EXF-9911</strain>
    </source>
</reference>
<feature type="domain" description="TATA element modulatory factor 1 TATA binding" evidence="6">
    <location>
        <begin position="785"/>
        <end position="897"/>
    </location>
</feature>
<feature type="coiled-coil region" evidence="4">
    <location>
        <begin position="797"/>
        <end position="838"/>
    </location>
</feature>
<dbReference type="EMBL" id="JAHFXF010000318">
    <property type="protein sequence ID" value="KAG9690211.1"/>
    <property type="molecule type" value="Genomic_DNA"/>
</dbReference>
<feature type="coiled-coil region" evidence="4">
    <location>
        <begin position="863"/>
        <end position="897"/>
    </location>
</feature>
<keyword evidence="2" id="KW-0333">Golgi apparatus</keyword>
<evidence type="ECO:0000313" key="7">
    <source>
        <dbReference type="EMBL" id="KAG9690211.1"/>
    </source>
</evidence>
<name>A0A9P8EHK3_AURME</name>
<dbReference type="InterPro" id="IPR022092">
    <property type="entry name" value="TMF_DNA-bd"/>
</dbReference>
<dbReference type="OrthoDB" id="74178at2759"/>
<feature type="compositionally biased region" description="Basic and acidic residues" evidence="5">
    <location>
        <begin position="204"/>
        <end position="214"/>
    </location>
</feature>
<feature type="compositionally biased region" description="Basic and acidic residues" evidence="5">
    <location>
        <begin position="382"/>
        <end position="396"/>
    </location>
</feature>
<evidence type="ECO:0000313" key="8">
    <source>
        <dbReference type="Proteomes" id="UP000779574"/>
    </source>
</evidence>
<evidence type="ECO:0000256" key="5">
    <source>
        <dbReference type="SAM" id="MobiDB-lite"/>
    </source>
</evidence>
<dbReference type="PANTHER" id="PTHR46515">
    <property type="entry name" value="TATA ELEMENT MODULATORY FACTOR TMF1"/>
    <property type="match status" value="1"/>
</dbReference>
<feature type="region of interest" description="Disordered" evidence="5">
    <location>
        <begin position="37"/>
        <end position="241"/>
    </location>
</feature>
<protein>
    <recommendedName>
        <fullName evidence="6">TATA element modulatory factor 1 TATA binding domain-containing protein</fullName>
    </recommendedName>
</protein>
<keyword evidence="3 4" id="KW-0175">Coiled coil</keyword>
<feature type="compositionally biased region" description="Polar residues" evidence="5">
    <location>
        <begin position="94"/>
        <end position="120"/>
    </location>
</feature>
<dbReference type="InterPro" id="IPR022091">
    <property type="entry name" value="TMF_TATA-bd"/>
</dbReference>
<evidence type="ECO:0000256" key="2">
    <source>
        <dbReference type="ARBA" id="ARBA00023034"/>
    </source>
</evidence>
<dbReference type="AlphaFoldDB" id="A0A9P8EHK3"/>
<proteinExistence type="predicted"/>
<dbReference type="GO" id="GO:0005783">
    <property type="term" value="C:endoplasmic reticulum"/>
    <property type="evidence" value="ECO:0007669"/>
    <property type="project" value="TreeGrafter"/>
</dbReference>
<organism evidence="7 8">
    <name type="scientific">Aureobasidium melanogenum</name>
    <name type="common">Aureobasidium pullulans var. melanogenum</name>
    <dbReference type="NCBI Taxonomy" id="46634"/>
    <lineage>
        <taxon>Eukaryota</taxon>
        <taxon>Fungi</taxon>
        <taxon>Dikarya</taxon>
        <taxon>Ascomycota</taxon>
        <taxon>Pezizomycotina</taxon>
        <taxon>Dothideomycetes</taxon>
        <taxon>Dothideomycetidae</taxon>
        <taxon>Dothideales</taxon>
        <taxon>Saccotheciaceae</taxon>
        <taxon>Aureobasidium</taxon>
    </lineage>
</organism>
<dbReference type="Pfam" id="PF12329">
    <property type="entry name" value="TMF_DNA_bd"/>
    <property type="match status" value="1"/>
</dbReference>
<accession>A0A9P8EHK3</accession>
<feature type="compositionally biased region" description="Basic and acidic residues" evidence="5">
    <location>
        <begin position="80"/>
        <end position="90"/>
    </location>
</feature>
<feature type="compositionally biased region" description="Basic and acidic residues" evidence="5">
    <location>
        <begin position="39"/>
        <end position="57"/>
    </location>
</feature>
<feature type="region of interest" description="Disordered" evidence="5">
    <location>
        <begin position="635"/>
        <end position="735"/>
    </location>
</feature>
<feature type="region of interest" description="Disordered" evidence="5">
    <location>
        <begin position="285"/>
        <end position="307"/>
    </location>
</feature>
<dbReference type="PANTHER" id="PTHR46515:SF1">
    <property type="entry name" value="TATA ELEMENT MODULATORY FACTOR"/>
    <property type="match status" value="1"/>
</dbReference>
<feature type="compositionally biased region" description="Polar residues" evidence="5">
    <location>
        <begin position="655"/>
        <end position="710"/>
    </location>
</feature>